<dbReference type="PATRIC" id="fig|1433126.3.peg.2718"/>
<protein>
    <submittedName>
        <fullName evidence="1">Glutamine cyclotransferase</fullName>
    </submittedName>
</protein>
<dbReference type="SUPFAM" id="SSF50969">
    <property type="entry name" value="YVTN repeat-like/Quinoprotein amine dehydrogenase"/>
    <property type="match status" value="1"/>
</dbReference>
<accession>A0A060REM5</accession>
<dbReference type="Pfam" id="PF05096">
    <property type="entry name" value="Glu_cyclase_2"/>
    <property type="match status" value="1"/>
</dbReference>
<dbReference type="PANTHER" id="PTHR31270:SF1">
    <property type="entry name" value="GLUTAMINYL-PEPTIDE CYCLOTRANSFERASE"/>
    <property type="match status" value="1"/>
</dbReference>
<dbReference type="eggNOG" id="COG3823">
    <property type="taxonomic scope" value="Bacteria"/>
</dbReference>
<keyword evidence="2" id="KW-1185">Reference proteome</keyword>
<dbReference type="GO" id="GO:0016603">
    <property type="term" value="F:glutaminyl-peptide cyclotransferase activity"/>
    <property type="evidence" value="ECO:0007669"/>
    <property type="project" value="InterPro"/>
</dbReference>
<name>A0A060REM5_9BACT</name>
<dbReference type="InterPro" id="IPR011044">
    <property type="entry name" value="Quino_amine_DH_bsu"/>
</dbReference>
<dbReference type="HOGENOM" id="CLU_060272_0_0_10"/>
<dbReference type="PROSITE" id="PS51257">
    <property type="entry name" value="PROKAR_LIPOPROTEIN"/>
    <property type="match status" value="1"/>
</dbReference>
<dbReference type="Proteomes" id="UP000027616">
    <property type="component" value="Chromosome I"/>
</dbReference>
<evidence type="ECO:0000313" key="2">
    <source>
        <dbReference type="Proteomes" id="UP000027616"/>
    </source>
</evidence>
<evidence type="ECO:0000313" key="1">
    <source>
        <dbReference type="EMBL" id="CDN32814.1"/>
    </source>
</evidence>
<gene>
    <name evidence="1" type="ORF">BN938_2746</name>
</gene>
<dbReference type="PANTHER" id="PTHR31270">
    <property type="entry name" value="GLUTAMINYL-PEPTIDE CYCLOTRANSFERASE"/>
    <property type="match status" value="1"/>
</dbReference>
<sequence length="348" mass="38739">MRINLSLLLSLITFGCGSSAPKNTPVATQAAVSQPELITALKPSYRETFRKGDRVKIEFTELQSLDSIIITINGVLAPDGVFTVTGDKVGRVAYSVKALKGEQEQTLGGEFWVVAAKPPLQESIAIVKRYPHDKKSYTQGLLFHNGLLYESVGQRGRSAIQAVEIESGKIVKKKELDKKYFGEGVTLLGGKLYQLTWEEGVVFVYDVEDFDKVSQYPLAGEGWGITTDGTWLYLSDGSHKIYKYDPDGFKKISQIEVATDSGKVDYINELEWIDGKIWANIYLSNNIVVIDPQSGMVERVIDCSILERNIGNRSRADVLNGIAYNPATKQLWLTGKDWDTLFEVKVVR</sequence>
<dbReference type="KEGG" id="rbc:BN938_2746"/>
<organism evidence="1 2">
    <name type="scientific">Mucinivorans hirudinis</name>
    <dbReference type="NCBI Taxonomy" id="1433126"/>
    <lineage>
        <taxon>Bacteria</taxon>
        <taxon>Pseudomonadati</taxon>
        <taxon>Bacteroidota</taxon>
        <taxon>Bacteroidia</taxon>
        <taxon>Bacteroidales</taxon>
        <taxon>Rikenellaceae</taxon>
        <taxon>Mucinivorans</taxon>
    </lineage>
</organism>
<reference evidence="1 2" key="1">
    <citation type="journal article" date="2015" name="Genome Announc.">
        <title>Complete Genome Sequence of the Novel Leech Symbiont Mucinivorans hirudinis M3T.</title>
        <authorList>
            <person name="Nelson M.C."/>
            <person name="Bomar L."/>
            <person name="Graf J."/>
        </authorList>
    </citation>
    <scope>NUCLEOTIDE SEQUENCE [LARGE SCALE GENOMIC DNA]</scope>
    <source>
        <strain evidence="2">M3</strain>
    </source>
</reference>
<dbReference type="InterPro" id="IPR015943">
    <property type="entry name" value="WD40/YVTN_repeat-like_dom_sf"/>
</dbReference>
<proteinExistence type="predicted"/>
<keyword evidence="1" id="KW-0808">Transferase</keyword>
<dbReference type="Gene3D" id="2.130.10.10">
    <property type="entry name" value="YVTN repeat-like/Quinoprotein amine dehydrogenase"/>
    <property type="match status" value="1"/>
</dbReference>
<dbReference type="AlphaFoldDB" id="A0A060REM5"/>
<dbReference type="InterPro" id="IPR007788">
    <property type="entry name" value="QCT"/>
</dbReference>
<dbReference type="EMBL" id="HG934468">
    <property type="protein sequence ID" value="CDN32814.1"/>
    <property type="molecule type" value="Genomic_DNA"/>
</dbReference>